<reference evidence="1 2" key="1">
    <citation type="journal article" date="2016" name="Appl. Microbiol. Biotechnol.">
        <title>Characterization of T-DNA insertion mutants with decreased virulence in the entomopathogenic fungus Beauveria bassiana JEF-007.</title>
        <authorList>
            <person name="Kim S."/>
            <person name="Lee S.J."/>
            <person name="Nai Y.S."/>
            <person name="Yu J.S."/>
            <person name="Lee M.R."/>
            <person name="Yang Y.T."/>
            <person name="Kim J.S."/>
        </authorList>
    </citation>
    <scope>NUCLEOTIDE SEQUENCE [LARGE SCALE GENOMIC DNA]</scope>
    <source>
        <strain evidence="1 2">JEF-007</strain>
    </source>
</reference>
<protein>
    <recommendedName>
        <fullName evidence="3">Zn(2)-C6 fungal-type domain-containing protein</fullName>
    </recommendedName>
</protein>
<dbReference type="Proteomes" id="UP000235728">
    <property type="component" value="Unassembled WGS sequence"/>
</dbReference>
<evidence type="ECO:0008006" key="3">
    <source>
        <dbReference type="Google" id="ProtNLM"/>
    </source>
</evidence>
<dbReference type="AlphaFoldDB" id="A0A2N6N8K7"/>
<proteinExistence type="predicted"/>
<gene>
    <name evidence="1" type="ORF">BM221_010579</name>
</gene>
<comment type="caution">
    <text evidence="1">The sequence shown here is derived from an EMBL/GenBank/DDBJ whole genome shotgun (WGS) entry which is preliminary data.</text>
</comment>
<dbReference type="EMBL" id="MRVG01000019">
    <property type="protein sequence ID" value="PMB63598.1"/>
    <property type="molecule type" value="Genomic_DNA"/>
</dbReference>
<name>A0A2N6N8K7_BEABA</name>
<evidence type="ECO:0000313" key="2">
    <source>
        <dbReference type="Proteomes" id="UP000235728"/>
    </source>
</evidence>
<evidence type="ECO:0000313" key="1">
    <source>
        <dbReference type="EMBL" id="PMB63598.1"/>
    </source>
</evidence>
<accession>A0A2N6N8K7</accession>
<organism evidence="1 2">
    <name type="scientific">Beauveria bassiana</name>
    <name type="common">White muscardine disease fungus</name>
    <name type="synonym">Tritirachium shiotae</name>
    <dbReference type="NCBI Taxonomy" id="176275"/>
    <lineage>
        <taxon>Eukaryota</taxon>
        <taxon>Fungi</taxon>
        <taxon>Dikarya</taxon>
        <taxon>Ascomycota</taxon>
        <taxon>Pezizomycotina</taxon>
        <taxon>Sordariomycetes</taxon>
        <taxon>Hypocreomycetidae</taxon>
        <taxon>Hypocreales</taxon>
        <taxon>Cordycipitaceae</taxon>
        <taxon>Beauveria</taxon>
    </lineage>
</organism>
<sequence>MKCRIDSGSTCRRCERAGLPCIFVPRANASAVMVPASMPLAEMASYDVTRDILRRVKVIEDHLGLAGAERADELSAKPLLATPMSQDAPVQPDSAGEGQLQRLWDAVASLERCTTGPRDAVLWNKNIIRYLWQTYEGFSSPGGAKLSR</sequence>